<organism evidence="2 3">
    <name type="scientific">Spizellomyces punctatus (strain DAOM BR117)</name>
    <dbReference type="NCBI Taxonomy" id="645134"/>
    <lineage>
        <taxon>Eukaryota</taxon>
        <taxon>Fungi</taxon>
        <taxon>Fungi incertae sedis</taxon>
        <taxon>Chytridiomycota</taxon>
        <taxon>Chytridiomycota incertae sedis</taxon>
        <taxon>Chytridiomycetes</taxon>
        <taxon>Spizellomycetales</taxon>
        <taxon>Spizellomycetaceae</taxon>
        <taxon>Spizellomyces</taxon>
    </lineage>
</organism>
<dbReference type="OrthoDB" id="2144600at2759"/>
<feature type="region of interest" description="Disordered" evidence="1">
    <location>
        <begin position="73"/>
        <end position="130"/>
    </location>
</feature>
<accession>A0A0L0HCD0</accession>
<feature type="region of interest" description="Disordered" evidence="1">
    <location>
        <begin position="12"/>
        <end position="41"/>
    </location>
</feature>
<dbReference type="AlphaFoldDB" id="A0A0L0HCD0"/>
<feature type="compositionally biased region" description="Basic and acidic residues" evidence="1">
    <location>
        <begin position="15"/>
        <end position="39"/>
    </location>
</feature>
<sequence>MSFLHKLCPCLGSRGSKESVHPVQEKQGNEKETKSEMKIVDVPVDDNQVVKAELTMTDEHLVVDEDFDEHIDAPILESSKVEPPLQPTTRSTHGSTNALDQSPDGPPRSKAAFTDDPSEPSIGVRGLLNRSRIKKETVEVMDVGISDKEDTLERREGQAETVKMVHPFEVEEL</sequence>
<dbReference type="Proteomes" id="UP000053201">
    <property type="component" value="Unassembled WGS sequence"/>
</dbReference>
<protein>
    <submittedName>
        <fullName evidence="2">Uncharacterized protein</fullName>
    </submittedName>
</protein>
<evidence type="ECO:0000256" key="1">
    <source>
        <dbReference type="SAM" id="MobiDB-lite"/>
    </source>
</evidence>
<reference evidence="2 3" key="1">
    <citation type="submission" date="2009-08" db="EMBL/GenBank/DDBJ databases">
        <title>The Genome Sequence of Spizellomyces punctatus strain DAOM BR117.</title>
        <authorList>
            <consortium name="The Broad Institute Genome Sequencing Platform"/>
            <person name="Russ C."/>
            <person name="Cuomo C."/>
            <person name="Shea T."/>
            <person name="Young S.K."/>
            <person name="Zeng Q."/>
            <person name="Koehrsen M."/>
            <person name="Haas B."/>
            <person name="Borodovsky M."/>
            <person name="Guigo R."/>
            <person name="Alvarado L."/>
            <person name="Berlin A."/>
            <person name="Bochicchio J."/>
            <person name="Borenstein D."/>
            <person name="Chapman S."/>
            <person name="Chen Z."/>
            <person name="Engels R."/>
            <person name="Freedman E."/>
            <person name="Gellesch M."/>
            <person name="Goldberg J."/>
            <person name="Griggs A."/>
            <person name="Gujja S."/>
            <person name="Heiman D."/>
            <person name="Hepburn T."/>
            <person name="Howarth C."/>
            <person name="Jen D."/>
            <person name="Larson L."/>
            <person name="Lewis B."/>
            <person name="Mehta T."/>
            <person name="Park D."/>
            <person name="Pearson M."/>
            <person name="Roberts A."/>
            <person name="Saif S."/>
            <person name="Shenoy N."/>
            <person name="Sisk P."/>
            <person name="Stolte C."/>
            <person name="Sykes S."/>
            <person name="Thomson T."/>
            <person name="Walk T."/>
            <person name="White J."/>
            <person name="Yandava C."/>
            <person name="Burger G."/>
            <person name="Gray M.W."/>
            <person name="Holland P.W.H."/>
            <person name="King N."/>
            <person name="Lang F.B.F."/>
            <person name="Roger A.J."/>
            <person name="Ruiz-Trillo I."/>
            <person name="Lander E."/>
            <person name="Nusbaum C."/>
        </authorList>
    </citation>
    <scope>NUCLEOTIDE SEQUENCE [LARGE SCALE GENOMIC DNA]</scope>
    <source>
        <strain evidence="2 3">DAOM BR117</strain>
    </source>
</reference>
<dbReference type="VEuPathDB" id="FungiDB:SPPG_06239"/>
<dbReference type="RefSeq" id="XP_016606589.1">
    <property type="nucleotide sequence ID" value="XM_016754447.1"/>
</dbReference>
<gene>
    <name evidence="2" type="ORF">SPPG_06239</name>
</gene>
<dbReference type="EMBL" id="KQ257460">
    <property type="protein sequence ID" value="KNC98550.1"/>
    <property type="molecule type" value="Genomic_DNA"/>
</dbReference>
<dbReference type="RefSeq" id="XP_016606590.1">
    <property type="nucleotide sequence ID" value="XM_016754448.1"/>
</dbReference>
<evidence type="ECO:0000313" key="2">
    <source>
        <dbReference type="EMBL" id="KNC98549.1"/>
    </source>
</evidence>
<dbReference type="GeneID" id="27689562"/>
<keyword evidence="3" id="KW-1185">Reference proteome</keyword>
<evidence type="ECO:0000313" key="3">
    <source>
        <dbReference type="Proteomes" id="UP000053201"/>
    </source>
</evidence>
<proteinExistence type="predicted"/>
<feature type="compositionally biased region" description="Polar residues" evidence="1">
    <location>
        <begin position="87"/>
        <end position="100"/>
    </location>
</feature>
<dbReference type="EMBL" id="KQ257460">
    <property type="protein sequence ID" value="KNC98549.1"/>
    <property type="molecule type" value="Genomic_DNA"/>
</dbReference>
<name>A0A0L0HCD0_SPIPD</name>